<dbReference type="Proteomes" id="UP000095209">
    <property type="component" value="Unassembled WGS sequence"/>
</dbReference>
<evidence type="ECO:0000256" key="8">
    <source>
        <dbReference type="ARBA" id="ARBA00023163"/>
    </source>
</evidence>
<proteinExistence type="inferred from homology"/>
<evidence type="ECO:0000259" key="9">
    <source>
        <dbReference type="Pfam" id="PF04552"/>
    </source>
</evidence>
<evidence type="ECO:0000256" key="5">
    <source>
        <dbReference type="ARBA" id="ARBA00023015"/>
    </source>
</evidence>
<dbReference type="InterPro" id="IPR007634">
    <property type="entry name" value="RNA_pol_sigma_54_DNA-bd"/>
</dbReference>
<dbReference type="PROSITE" id="PS00717">
    <property type="entry name" value="SIGMA54_1"/>
    <property type="match status" value="1"/>
</dbReference>
<evidence type="ECO:0000313" key="12">
    <source>
        <dbReference type="Proteomes" id="UP000095209"/>
    </source>
</evidence>
<dbReference type="InterPro" id="IPR038709">
    <property type="entry name" value="RpoN_core-bd_sf"/>
</dbReference>
<dbReference type="STRING" id="1305675.BFG57_03040"/>
<name>A0A1E5LDZ9_9BACI</name>
<dbReference type="GO" id="GO:0016987">
    <property type="term" value="F:sigma factor activity"/>
    <property type="evidence" value="ECO:0007669"/>
    <property type="project" value="UniProtKB-KW"/>
</dbReference>
<evidence type="ECO:0000259" key="10">
    <source>
        <dbReference type="Pfam" id="PF04963"/>
    </source>
</evidence>
<dbReference type="Gene3D" id="1.10.10.1330">
    <property type="entry name" value="RNA polymerase sigma-54 factor, core-binding domain"/>
    <property type="match status" value="1"/>
</dbReference>
<dbReference type="InterPro" id="IPR007046">
    <property type="entry name" value="RNA_pol_sigma_54_core-bd"/>
</dbReference>
<dbReference type="PANTHER" id="PTHR32248:SF4">
    <property type="entry name" value="RNA POLYMERASE SIGMA-54 FACTOR"/>
    <property type="match status" value="1"/>
</dbReference>
<dbReference type="Pfam" id="PF04963">
    <property type="entry name" value="Sigma54_CBD"/>
    <property type="match status" value="1"/>
</dbReference>
<dbReference type="PROSITE" id="PS50044">
    <property type="entry name" value="SIGMA54_3"/>
    <property type="match status" value="1"/>
</dbReference>
<dbReference type="PRINTS" id="PR00045">
    <property type="entry name" value="SIGMA54FCT"/>
</dbReference>
<evidence type="ECO:0000256" key="7">
    <source>
        <dbReference type="ARBA" id="ARBA00023125"/>
    </source>
</evidence>
<dbReference type="AlphaFoldDB" id="A0A1E5LDZ9"/>
<dbReference type="Pfam" id="PF04552">
    <property type="entry name" value="Sigma54_DBD"/>
    <property type="match status" value="1"/>
</dbReference>
<sequence length="421" mass="48770">MTTELRQAITLLQYSAMDLTEYLQEQSLENPLIELKEPLWEQGFYKSTHKHESDVNPLDFVSNEHRTLQDDLLTQIRLLHLVEGDYPIIRYMILLLDENGYFHEDLELVAEKFSVGYEYVEELLKCLQTLDPIGVGARSLGECLYLQLKNNDKIEEIALEIVLNDLELLADKKWKQIVKKYGVSLPYIQTIYDSLKTLNPRPGSSYNTSISNYIVPELAVQEDEGMFSVSFNDQSLPQISVNEKYQGYLKGTKQDDLTKYVADKYQQVMWLQKSIEQRRLTLLKVMITIIEKQPNFFKKGPKYLKPMTLKDVAEETELHESTVSRATTGKYVQTPHGVFELKVFFSSSIPMSQGGDTSSTEVKNELKQLIDDEDKKKPLSDQRLVELLKDKHGFVVSRRTVAKYRDQLKIPASSKRRRYDD</sequence>
<dbReference type="InterPro" id="IPR000394">
    <property type="entry name" value="RNA_pol_sigma_54"/>
</dbReference>
<dbReference type="NCBIfam" id="TIGR02395">
    <property type="entry name" value="rpoN_sigma"/>
    <property type="match status" value="1"/>
</dbReference>
<evidence type="ECO:0000256" key="1">
    <source>
        <dbReference type="ARBA" id="ARBA00008798"/>
    </source>
</evidence>
<accession>A0A1E5LDZ9</accession>
<evidence type="ECO:0000256" key="6">
    <source>
        <dbReference type="ARBA" id="ARBA00023082"/>
    </source>
</evidence>
<keyword evidence="5" id="KW-0805">Transcription regulation</keyword>
<comment type="caution">
    <text evidence="11">The sequence shown here is derived from an EMBL/GenBank/DDBJ whole genome shotgun (WGS) entry which is preliminary data.</text>
</comment>
<dbReference type="GO" id="GO:0000428">
    <property type="term" value="C:DNA-directed RNA polymerase complex"/>
    <property type="evidence" value="ECO:0007669"/>
    <property type="project" value="UniProtKB-KW"/>
</dbReference>
<dbReference type="PIRSF" id="PIRSF000774">
    <property type="entry name" value="RpoN"/>
    <property type="match status" value="1"/>
</dbReference>
<evidence type="ECO:0000256" key="3">
    <source>
        <dbReference type="ARBA" id="ARBA00022679"/>
    </source>
</evidence>
<keyword evidence="4" id="KW-0548">Nucleotidyltransferase</keyword>
<dbReference type="Pfam" id="PF00309">
    <property type="entry name" value="Sigma54_AID"/>
    <property type="match status" value="1"/>
</dbReference>
<evidence type="ECO:0000256" key="4">
    <source>
        <dbReference type="ARBA" id="ARBA00022695"/>
    </source>
</evidence>
<dbReference type="GO" id="GO:0001216">
    <property type="term" value="F:DNA-binding transcription activator activity"/>
    <property type="evidence" value="ECO:0007669"/>
    <property type="project" value="InterPro"/>
</dbReference>
<evidence type="ECO:0000256" key="2">
    <source>
        <dbReference type="ARBA" id="ARBA00022478"/>
    </source>
</evidence>
<dbReference type="GO" id="GO:0006352">
    <property type="term" value="P:DNA-templated transcription initiation"/>
    <property type="evidence" value="ECO:0007669"/>
    <property type="project" value="InterPro"/>
</dbReference>
<gene>
    <name evidence="11" type="ORF">BFG57_03040</name>
</gene>
<feature type="domain" description="RNA polymerase sigma factor 54 DNA-binding" evidence="9">
    <location>
        <begin position="259"/>
        <end position="418"/>
    </location>
</feature>
<keyword evidence="3" id="KW-0808">Transferase</keyword>
<dbReference type="GO" id="GO:0003677">
    <property type="term" value="F:DNA binding"/>
    <property type="evidence" value="ECO:0007669"/>
    <property type="project" value="UniProtKB-KW"/>
</dbReference>
<protein>
    <submittedName>
        <fullName evidence="11">RNA polymerase sigma-54 factor</fullName>
    </submittedName>
</protein>
<dbReference type="GO" id="GO:0016779">
    <property type="term" value="F:nucleotidyltransferase activity"/>
    <property type="evidence" value="ECO:0007669"/>
    <property type="project" value="UniProtKB-KW"/>
</dbReference>
<keyword evidence="6" id="KW-0731">Sigma factor</keyword>
<feature type="domain" description="RNA polymerase sigma factor 54 core-binding" evidence="10">
    <location>
        <begin position="62"/>
        <end position="245"/>
    </location>
</feature>
<reference evidence="11 12" key="1">
    <citation type="submission" date="2016-08" db="EMBL/GenBank/DDBJ databases">
        <title>Genome of Bacillus solimangrovi GH2-4.</title>
        <authorList>
            <person name="Lim S."/>
            <person name="Kim B.-C."/>
        </authorList>
    </citation>
    <scope>NUCLEOTIDE SEQUENCE [LARGE SCALE GENOMIC DNA]</scope>
    <source>
        <strain evidence="11 12">GH2-4</strain>
    </source>
</reference>
<dbReference type="PANTHER" id="PTHR32248">
    <property type="entry name" value="RNA POLYMERASE SIGMA-54 FACTOR"/>
    <property type="match status" value="1"/>
</dbReference>
<evidence type="ECO:0000313" key="11">
    <source>
        <dbReference type="EMBL" id="OEH92303.1"/>
    </source>
</evidence>
<dbReference type="PROSITE" id="PS00718">
    <property type="entry name" value="SIGMA54_2"/>
    <property type="match status" value="1"/>
</dbReference>
<keyword evidence="7" id="KW-0238">DNA-binding</keyword>
<comment type="similarity">
    <text evidence="1">Belongs to the sigma-54 factor family.</text>
</comment>
<dbReference type="EMBL" id="MJEH01000033">
    <property type="protein sequence ID" value="OEH92303.1"/>
    <property type="molecule type" value="Genomic_DNA"/>
</dbReference>
<keyword evidence="12" id="KW-1185">Reference proteome</keyword>
<keyword evidence="2" id="KW-0240">DNA-directed RNA polymerase</keyword>
<organism evidence="11 12">
    <name type="scientific">Bacillus solimangrovi</name>
    <dbReference type="NCBI Taxonomy" id="1305675"/>
    <lineage>
        <taxon>Bacteria</taxon>
        <taxon>Bacillati</taxon>
        <taxon>Bacillota</taxon>
        <taxon>Bacilli</taxon>
        <taxon>Bacillales</taxon>
        <taxon>Bacillaceae</taxon>
        <taxon>Bacillus</taxon>
    </lineage>
</organism>
<dbReference type="Gene3D" id="1.10.10.60">
    <property type="entry name" value="Homeodomain-like"/>
    <property type="match status" value="1"/>
</dbReference>
<keyword evidence="8" id="KW-0804">Transcription</keyword>